<dbReference type="Proteomes" id="UP000494252">
    <property type="component" value="Unassembled WGS sequence"/>
</dbReference>
<dbReference type="AlphaFoldDB" id="A0A6J5GTM7"/>
<proteinExistence type="inferred from homology"/>
<dbReference type="SUPFAM" id="SSF46785">
    <property type="entry name" value="Winged helix' DNA-binding domain"/>
    <property type="match status" value="1"/>
</dbReference>
<evidence type="ECO:0000259" key="5">
    <source>
        <dbReference type="PROSITE" id="PS50931"/>
    </source>
</evidence>
<dbReference type="Gene3D" id="1.10.10.10">
    <property type="entry name" value="Winged helix-like DNA-binding domain superfamily/Winged helix DNA-binding domain"/>
    <property type="match status" value="1"/>
</dbReference>
<dbReference type="PROSITE" id="PS50931">
    <property type="entry name" value="HTH_LYSR"/>
    <property type="match status" value="1"/>
</dbReference>
<evidence type="ECO:0000256" key="3">
    <source>
        <dbReference type="ARBA" id="ARBA00023163"/>
    </source>
</evidence>
<dbReference type="Pfam" id="PF00126">
    <property type="entry name" value="HTH_1"/>
    <property type="match status" value="1"/>
</dbReference>
<name>A0A6J5GTM7_9BURK</name>
<dbReference type="InterPro" id="IPR000847">
    <property type="entry name" value="LysR_HTH_N"/>
</dbReference>
<keyword evidence="2" id="KW-0805">Transcription regulation</keyword>
<dbReference type="PANTHER" id="PTHR30126">
    <property type="entry name" value="HTH-TYPE TRANSCRIPTIONAL REGULATOR"/>
    <property type="match status" value="1"/>
</dbReference>
<dbReference type="GO" id="GO:0000976">
    <property type="term" value="F:transcription cis-regulatory region binding"/>
    <property type="evidence" value="ECO:0007669"/>
    <property type="project" value="TreeGrafter"/>
</dbReference>
<evidence type="ECO:0000256" key="1">
    <source>
        <dbReference type="ARBA" id="ARBA00009437"/>
    </source>
</evidence>
<feature type="region of interest" description="Disordered" evidence="4">
    <location>
        <begin position="1"/>
        <end position="26"/>
    </location>
</feature>
<organism evidence="6 7">
    <name type="scientific">Paraburkholderia fynbosensis</name>
    <dbReference type="NCBI Taxonomy" id="1200993"/>
    <lineage>
        <taxon>Bacteria</taxon>
        <taxon>Pseudomonadati</taxon>
        <taxon>Pseudomonadota</taxon>
        <taxon>Betaproteobacteria</taxon>
        <taxon>Burkholderiales</taxon>
        <taxon>Burkholderiaceae</taxon>
        <taxon>Paraburkholderia</taxon>
    </lineage>
</organism>
<feature type="domain" description="HTH lysR-type" evidence="5">
    <location>
        <begin position="95"/>
        <end position="147"/>
    </location>
</feature>
<dbReference type="InterPro" id="IPR036388">
    <property type="entry name" value="WH-like_DNA-bd_sf"/>
</dbReference>
<sequence>MPPPSAISRDIADGAPGPSEWRQWPNKSRCCSAASVPSMHDAPARGVQRGYSQAALAAQFPVPMTDRELTLAWPHAHPLDVRGDELYAKADARFLETFVTLPKLRSFRTTATALHATPAAIWQRLKALEGEWHRVLVDRESREFRLTLNGEYLLGYAKNSISACAWKAATRNPSYVMRWRIIRALNRTRGAAAAFAQRTRETRAKSSDPDIRAWDGTASRAGGRRLQARARQRGAARGSCITGSPSISVIVQW</sequence>
<protein>
    <recommendedName>
        <fullName evidence="5">HTH lysR-type domain-containing protein</fullName>
    </recommendedName>
</protein>
<accession>A0A6J5GTM7</accession>
<evidence type="ECO:0000256" key="4">
    <source>
        <dbReference type="SAM" id="MobiDB-lite"/>
    </source>
</evidence>
<reference evidence="6 7" key="1">
    <citation type="submission" date="2020-04" db="EMBL/GenBank/DDBJ databases">
        <authorList>
            <person name="De Canck E."/>
        </authorList>
    </citation>
    <scope>NUCLEOTIDE SEQUENCE [LARGE SCALE GENOMIC DNA]</scope>
    <source>
        <strain evidence="6 7">LMG 27177</strain>
    </source>
</reference>
<evidence type="ECO:0000256" key="2">
    <source>
        <dbReference type="ARBA" id="ARBA00023015"/>
    </source>
</evidence>
<dbReference type="InterPro" id="IPR036390">
    <property type="entry name" value="WH_DNA-bd_sf"/>
</dbReference>
<evidence type="ECO:0000313" key="7">
    <source>
        <dbReference type="Proteomes" id="UP000494252"/>
    </source>
</evidence>
<gene>
    <name evidence="6" type="ORF">LMG27177_06163</name>
</gene>
<keyword evidence="3" id="KW-0804">Transcription</keyword>
<dbReference type="PANTHER" id="PTHR30126:SF77">
    <property type="entry name" value="TRANSCRIPTIONAL REGULATORY PROTEIN"/>
    <property type="match status" value="1"/>
</dbReference>
<comment type="similarity">
    <text evidence="1">Belongs to the LysR transcriptional regulatory family.</text>
</comment>
<dbReference type="EMBL" id="CADIKI010000023">
    <property type="protein sequence ID" value="CAB3806706.1"/>
    <property type="molecule type" value="Genomic_DNA"/>
</dbReference>
<evidence type="ECO:0000313" key="6">
    <source>
        <dbReference type="EMBL" id="CAB3806706.1"/>
    </source>
</evidence>
<dbReference type="GO" id="GO:0003700">
    <property type="term" value="F:DNA-binding transcription factor activity"/>
    <property type="evidence" value="ECO:0007669"/>
    <property type="project" value="InterPro"/>
</dbReference>
<keyword evidence="7" id="KW-1185">Reference proteome</keyword>